<reference evidence="13" key="1">
    <citation type="submission" date="2018-05" db="EMBL/GenBank/DDBJ databases">
        <authorList>
            <person name="Nie L."/>
        </authorList>
    </citation>
    <scope>NUCLEOTIDE SEQUENCE [LARGE SCALE GENOMIC DNA]</scope>
    <source>
        <strain evidence="13">NL</strain>
    </source>
</reference>
<keyword evidence="4" id="KW-0547">Nucleotide-binding</keyword>
<evidence type="ECO:0000256" key="6">
    <source>
        <dbReference type="ARBA" id="ARBA00022840"/>
    </source>
</evidence>
<evidence type="ECO:0000256" key="8">
    <source>
        <dbReference type="ARBA" id="ARBA00033408"/>
    </source>
</evidence>
<dbReference type="Proteomes" id="UP000248553">
    <property type="component" value="Unassembled WGS sequence"/>
</dbReference>
<evidence type="ECO:0000259" key="11">
    <source>
        <dbReference type="Pfam" id="PF02463"/>
    </source>
</evidence>
<evidence type="ECO:0000313" key="13">
    <source>
        <dbReference type="Proteomes" id="UP000248553"/>
    </source>
</evidence>
<dbReference type="SUPFAM" id="SSF52540">
    <property type="entry name" value="P-loop containing nucleoside triphosphate hydrolases"/>
    <property type="match status" value="2"/>
</dbReference>
<dbReference type="CDD" id="cd03241">
    <property type="entry name" value="ABC_RecN"/>
    <property type="match status" value="2"/>
</dbReference>
<dbReference type="Gene3D" id="3.40.50.300">
    <property type="entry name" value="P-loop containing nucleotide triphosphate hydrolases"/>
    <property type="match status" value="2"/>
</dbReference>
<evidence type="ECO:0000256" key="10">
    <source>
        <dbReference type="SAM" id="Coils"/>
    </source>
</evidence>
<evidence type="ECO:0000256" key="9">
    <source>
        <dbReference type="PIRNR" id="PIRNR003128"/>
    </source>
</evidence>
<proteinExistence type="inferred from homology"/>
<dbReference type="NCBIfam" id="TIGR00634">
    <property type="entry name" value="recN"/>
    <property type="match status" value="1"/>
</dbReference>
<dbReference type="GO" id="GO:0006310">
    <property type="term" value="P:DNA recombination"/>
    <property type="evidence" value="ECO:0007669"/>
    <property type="project" value="InterPro"/>
</dbReference>
<evidence type="ECO:0000256" key="5">
    <source>
        <dbReference type="ARBA" id="ARBA00022763"/>
    </source>
</evidence>
<dbReference type="PANTHER" id="PTHR11059:SF0">
    <property type="entry name" value="DNA REPAIR PROTEIN RECN"/>
    <property type="match status" value="1"/>
</dbReference>
<dbReference type="PIRSF" id="PIRSF003128">
    <property type="entry name" value="RecN"/>
    <property type="match status" value="1"/>
</dbReference>
<dbReference type="PANTHER" id="PTHR11059">
    <property type="entry name" value="DNA REPAIR PROTEIN RECN"/>
    <property type="match status" value="1"/>
</dbReference>
<comment type="caution">
    <text evidence="12">The sequence shown here is derived from an EMBL/GenBank/DDBJ whole genome shotgun (WGS) entry which is preliminary data.</text>
</comment>
<sequence>MLVDLRIQNYALIESLELRPSAQLNIITGETGAGKSIMLGAIGLLLGNRADSKLLFNTARKCVIEGQFDISGYQLQDIFEAEDLDYDAQCILRREIAPTGKSRAFVNDTPVTVETLRKIGANLMDIHSQHDTLLLGDPVFQLNLIDLYAGLVPTRTQYGAAFRQYRKLAADLKTLEDQVVQANKELDYHSFLLNELEEARLDGEDQEVLEQELKELEHAEEIKLKLGYALQSLADGEYCATASLKETSIVLGQIAAYSEGARQLKERLDSCLIELRDVADEAEQAQQRTEADPLRLDEIQQRLTLLYNLQRKHQVRDLAALLLVREELRQKVGSVLNLDKEISRLRRDAEGALATVNKRAAHLSEQRRRAFPQFEKELAGLLFDLGMPNARLLVQHSTGQPATSGTDVISLLFTANRGAQPQTLSKAASGGEFSRLMLCVKYLLADKTALPTIVFDEIDTGISGEIAVKVGRMMQQMAKKHQLVAISHLPQMAAAGDAHFYVYKEDRPDRTISRIRRLTEEERIREIAQMISGARVSENAVQSARELLALRGESDLVAA</sequence>
<dbReference type="GO" id="GO:0005524">
    <property type="term" value="F:ATP binding"/>
    <property type="evidence" value="ECO:0007669"/>
    <property type="project" value="UniProtKB-KW"/>
</dbReference>
<protein>
    <recommendedName>
        <fullName evidence="3 9">DNA repair protein RecN</fullName>
    </recommendedName>
    <alternativeName>
        <fullName evidence="8 9">Recombination protein N</fullName>
    </alternativeName>
</protein>
<name>A0A328BH29_9BACT</name>
<dbReference type="AlphaFoldDB" id="A0A328BH29"/>
<dbReference type="InterPro" id="IPR003395">
    <property type="entry name" value="RecF/RecN/SMC_N"/>
</dbReference>
<organism evidence="12 13">
    <name type="scientific">Hymenobacter edaphi</name>
    <dbReference type="NCBI Taxonomy" id="2211146"/>
    <lineage>
        <taxon>Bacteria</taxon>
        <taxon>Pseudomonadati</taxon>
        <taxon>Bacteroidota</taxon>
        <taxon>Cytophagia</taxon>
        <taxon>Cytophagales</taxon>
        <taxon>Hymenobacteraceae</taxon>
        <taxon>Hymenobacter</taxon>
    </lineage>
</organism>
<gene>
    <name evidence="12" type="primary">recN</name>
    <name evidence="12" type="ORF">DLM85_14025</name>
</gene>
<dbReference type="GO" id="GO:0043590">
    <property type="term" value="C:bacterial nucleoid"/>
    <property type="evidence" value="ECO:0007669"/>
    <property type="project" value="TreeGrafter"/>
</dbReference>
<evidence type="ECO:0000256" key="3">
    <source>
        <dbReference type="ARBA" id="ARBA00021315"/>
    </source>
</evidence>
<dbReference type="InterPro" id="IPR027417">
    <property type="entry name" value="P-loop_NTPase"/>
</dbReference>
<accession>A0A328BH29</accession>
<dbReference type="EMBL" id="QHKM01000004">
    <property type="protein sequence ID" value="RAK65831.1"/>
    <property type="molecule type" value="Genomic_DNA"/>
</dbReference>
<feature type="domain" description="RecF/RecN/SMC N-terminal" evidence="11">
    <location>
        <begin position="3"/>
        <end position="505"/>
    </location>
</feature>
<keyword evidence="5 9" id="KW-0227">DNA damage</keyword>
<evidence type="ECO:0000256" key="7">
    <source>
        <dbReference type="ARBA" id="ARBA00023204"/>
    </source>
</evidence>
<dbReference type="GO" id="GO:0006281">
    <property type="term" value="P:DNA repair"/>
    <property type="evidence" value="ECO:0007669"/>
    <property type="project" value="UniProtKB-KW"/>
</dbReference>
<keyword evidence="6" id="KW-0067">ATP-binding</keyword>
<dbReference type="GO" id="GO:0009432">
    <property type="term" value="P:SOS response"/>
    <property type="evidence" value="ECO:0007669"/>
    <property type="project" value="TreeGrafter"/>
</dbReference>
<evidence type="ECO:0000313" key="12">
    <source>
        <dbReference type="EMBL" id="RAK65831.1"/>
    </source>
</evidence>
<comment type="similarity">
    <text evidence="2 9">Belongs to the RecN family.</text>
</comment>
<evidence type="ECO:0000256" key="4">
    <source>
        <dbReference type="ARBA" id="ARBA00022741"/>
    </source>
</evidence>
<evidence type="ECO:0000256" key="1">
    <source>
        <dbReference type="ARBA" id="ARBA00003618"/>
    </source>
</evidence>
<dbReference type="InterPro" id="IPR004604">
    <property type="entry name" value="DNA_recomb/repair_RecN"/>
</dbReference>
<dbReference type="OrthoDB" id="9806954at2"/>
<keyword evidence="13" id="KW-1185">Reference proteome</keyword>
<dbReference type="Pfam" id="PF02463">
    <property type="entry name" value="SMC_N"/>
    <property type="match status" value="1"/>
</dbReference>
<keyword evidence="10" id="KW-0175">Coiled coil</keyword>
<comment type="function">
    <text evidence="1 9">May be involved in recombinational repair of damaged DNA.</text>
</comment>
<evidence type="ECO:0000256" key="2">
    <source>
        <dbReference type="ARBA" id="ARBA00009441"/>
    </source>
</evidence>
<feature type="coiled-coil region" evidence="10">
    <location>
        <begin position="261"/>
        <end position="292"/>
    </location>
</feature>
<dbReference type="RefSeq" id="WP_111478741.1">
    <property type="nucleotide sequence ID" value="NZ_QHKM01000004.1"/>
</dbReference>
<keyword evidence="7 9" id="KW-0234">DNA repair</keyword>